<protein>
    <submittedName>
        <fullName evidence="2">Thiamine kinase</fullName>
        <ecNumber evidence="2">2.7.1.89</ecNumber>
    </submittedName>
</protein>
<keyword evidence="2" id="KW-0808">Transferase</keyword>
<dbReference type="EC" id="2.7.1.89" evidence="2"/>
<keyword evidence="2" id="KW-0418">Kinase</keyword>
<dbReference type="Pfam" id="PF01636">
    <property type="entry name" value="APH"/>
    <property type="match status" value="1"/>
</dbReference>
<dbReference type="GO" id="GO:0019165">
    <property type="term" value="F:thiamine kinase activity"/>
    <property type="evidence" value="ECO:0007669"/>
    <property type="project" value="UniProtKB-EC"/>
</dbReference>
<dbReference type="SUPFAM" id="SSF56112">
    <property type="entry name" value="Protein kinase-like (PK-like)"/>
    <property type="match status" value="1"/>
</dbReference>
<comment type="caution">
    <text evidence="2">The sequence shown here is derived from an EMBL/GenBank/DDBJ whole genome shotgun (WGS) entry which is preliminary data.</text>
</comment>
<accession>A0ABM8ZG20</accession>
<proteinExistence type="predicted"/>
<evidence type="ECO:0000313" key="2">
    <source>
        <dbReference type="EMBL" id="CAH0525553.1"/>
    </source>
</evidence>
<gene>
    <name evidence="2" type="primary">thiK</name>
    <name evidence="2" type="ORF">VHP8226_01080</name>
</gene>
<dbReference type="RefSeq" id="WP_237484079.1">
    <property type="nucleotide sequence ID" value="NZ_CAKLCM010000002.1"/>
</dbReference>
<name>A0ABM8ZG20_9VIBR</name>
<organism evidence="2 3">
    <name type="scientific">Vibrio hippocampi</name>
    <dbReference type="NCBI Taxonomy" id="654686"/>
    <lineage>
        <taxon>Bacteria</taxon>
        <taxon>Pseudomonadati</taxon>
        <taxon>Pseudomonadota</taxon>
        <taxon>Gammaproteobacteria</taxon>
        <taxon>Vibrionales</taxon>
        <taxon>Vibrionaceae</taxon>
        <taxon>Vibrio</taxon>
    </lineage>
</organism>
<sequence>MLSWQQALQQAPELACVSEMLNEVPLGALPVSGGLSNRGWRIASKTHGWVVYRGVGHHCQAFDIDRQNERNVLQVLEQKVPCSTVIASGDSGLLVRWIDGQCLANKNALDESDVFALAVLMAKTHRVEIDRPIRAFNFTEKMDYYWSQISSQEVKRRFREVYQSYRATPNLLIQEHTLCHFDFGAHNIIVGEQAMSVIDWEYAALAPASLDLALTLSMLPERQALFFQHYCRHQPQFSHSRLTQQQLEQDIITWRPYADAMAMLWYLVAAEVWDNPSFVADADEARIRLEANH</sequence>
<dbReference type="InterPro" id="IPR002575">
    <property type="entry name" value="Aminoglycoside_PTrfase"/>
</dbReference>
<dbReference type="EMBL" id="CAKLCM010000002">
    <property type="protein sequence ID" value="CAH0525553.1"/>
    <property type="molecule type" value="Genomic_DNA"/>
</dbReference>
<keyword evidence="3" id="KW-1185">Reference proteome</keyword>
<dbReference type="Gene3D" id="3.90.1200.10">
    <property type="match status" value="1"/>
</dbReference>
<dbReference type="Proteomes" id="UP000838160">
    <property type="component" value="Unassembled WGS sequence"/>
</dbReference>
<evidence type="ECO:0000259" key="1">
    <source>
        <dbReference type="Pfam" id="PF01636"/>
    </source>
</evidence>
<feature type="domain" description="Aminoglycoside phosphotransferase" evidence="1">
    <location>
        <begin position="29"/>
        <end position="232"/>
    </location>
</feature>
<evidence type="ECO:0000313" key="3">
    <source>
        <dbReference type="Proteomes" id="UP000838160"/>
    </source>
</evidence>
<dbReference type="PANTHER" id="PTHR22603:SF66">
    <property type="entry name" value="ETHANOLAMINE KINASE"/>
    <property type="match status" value="1"/>
</dbReference>
<reference evidence="2" key="1">
    <citation type="submission" date="2021-12" db="EMBL/GenBank/DDBJ databases">
        <authorList>
            <person name="Rodrigo-Torres L."/>
            <person name="Arahal R. D."/>
            <person name="Lucena T."/>
        </authorList>
    </citation>
    <scope>NUCLEOTIDE SEQUENCE</scope>
    <source>
        <strain evidence="2">CECT 8226</strain>
    </source>
</reference>
<dbReference type="InterPro" id="IPR011009">
    <property type="entry name" value="Kinase-like_dom_sf"/>
</dbReference>
<dbReference type="PANTHER" id="PTHR22603">
    <property type="entry name" value="CHOLINE/ETHANOALAMINE KINASE"/>
    <property type="match status" value="1"/>
</dbReference>
<dbReference type="Gene3D" id="3.30.200.20">
    <property type="entry name" value="Phosphorylase Kinase, domain 1"/>
    <property type="match status" value="1"/>
</dbReference>